<organism evidence="5 6">
    <name type="scientific">Paenibacillus terrae</name>
    <dbReference type="NCBI Taxonomy" id="159743"/>
    <lineage>
        <taxon>Bacteria</taxon>
        <taxon>Bacillati</taxon>
        <taxon>Bacillota</taxon>
        <taxon>Bacilli</taxon>
        <taxon>Bacillales</taxon>
        <taxon>Paenibacillaceae</taxon>
        <taxon>Paenibacillus</taxon>
    </lineage>
</organism>
<dbReference type="PATRIC" id="fig|159743.3.peg.2392"/>
<dbReference type="InterPro" id="IPR050204">
    <property type="entry name" value="AraC_XylS_family_regulators"/>
</dbReference>
<dbReference type="InterPro" id="IPR020449">
    <property type="entry name" value="Tscrpt_reg_AraC-type_HTH"/>
</dbReference>
<dbReference type="PANTHER" id="PTHR46796">
    <property type="entry name" value="HTH-TYPE TRANSCRIPTIONAL ACTIVATOR RHAS-RELATED"/>
    <property type="match status" value="1"/>
</dbReference>
<dbReference type="EMBL" id="JTHP01000017">
    <property type="protein sequence ID" value="KJD45647.1"/>
    <property type="molecule type" value="Genomic_DNA"/>
</dbReference>
<dbReference type="SUPFAM" id="SSF46689">
    <property type="entry name" value="Homeodomain-like"/>
    <property type="match status" value="2"/>
</dbReference>
<dbReference type="RefSeq" id="WP_044646123.1">
    <property type="nucleotide sequence ID" value="NZ_JTHP01000017.1"/>
</dbReference>
<dbReference type="Proteomes" id="UP000032534">
    <property type="component" value="Unassembled WGS sequence"/>
</dbReference>
<dbReference type="InterPro" id="IPR009594">
    <property type="entry name" value="Tscrpt_reg_HTH_AraC_N"/>
</dbReference>
<sequence length="292" mass="34565">MEHSKTLGDFNRYSELQYGYETDLIRILYYDLPENYYEKYASYECPKLCTILEGRKEVKINETEQFEYDSQEIILLPPQSSVEMKIKEHTKALVFELSDQLMERLRNVVEEEFQVPESCPTHAVVRCELNEKADSLTASMERIKQYMTHPAERKNFLIDLSAQEMAYHLLQMQVLEQNLLTNHRHPVFRAIRDIQEQLPGIRHVKDLADNYNMSHANFTNQFKKITGLTPLDYITNQKMQLAKQWLQHRNVTEVAFDLNYESVSYFIGLFKKKYGITPKQYQMSVQRQAVLI</sequence>
<dbReference type="GO" id="GO:0043565">
    <property type="term" value="F:sequence-specific DNA binding"/>
    <property type="evidence" value="ECO:0007669"/>
    <property type="project" value="InterPro"/>
</dbReference>
<keyword evidence="1" id="KW-0805">Transcription regulation</keyword>
<evidence type="ECO:0000313" key="6">
    <source>
        <dbReference type="Proteomes" id="UP000032534"/>
    </source>
</evidence>
<accession>A0A0D7X6K7</accession>
<dbReference type="PROSITE" id="PS01124">
    <property type="entry name" value="HTH_ARAC_FAMILY_2"/>
    <property type="match status" value="1"/>
</dbReference>
<evidence type="ECO:0000259" key="4">
    <source>
        <dbReference type="PROSITE" id="PS01124"/>
    </source>
</evidence>
<dbReference type="InterPro" id="IPR009057">
    <property type="entry name" value="Homeodomain-like_sf"/>
</dbReference>
<dbReference type="PRINTS" id="PR00032">
    <property type="entry name" value="HTHARAC"/>
</dbReference>
<dbReference type="Pfam" id="PF12833">
    <property type="entry name" value="HTH_18"/>
    <property type="match status" value="1"/>
</dbReference>
<dbReference type="AlphaFoldDB" id="A0A0D7X6K7"/>
<comment type="caution">
    <text evidence="5">The sequence shown here is derived from an EMBL/GenBank/DDBJ whole genome shotgun (WGS) entry which is preliminary data.</text>
</comment>
<protein>
    <submittedName>
        <fullName evidence="5">Transcriptional regulator</fullName>
    </submittedName>
</protein>
<reference evidence="5 6" key="1">
    <citation type="submission" date="2014-11" db="EMBL/GenBank/DDBJ databases">
        <title>Draft Genome Sequences of Paenibacillus polymyxa NRRL B-30509 and Paenibacillus terrae NRRL B-30644, Strains from a Poultry Environment that Produce Tridecaptin A and Paenicidins.</title>
        <authorList>
            <person name="van Belkum M.J."/>
            <person name="Lohans C.T."/>
            <person name="Vederas J.C."/>
        </authorList>
    </citation>
    <scope>NUCLEOTIDE SEQUENCE [LARGE SCALE GENOMIC DNA]</scope>
    <source>
        <strain evidence="5 6">NRRL B-30644</strain>
    </source>
</reference>
<evidence type="ECO:0000256" key="2">
    <source>
        <dbReference type="ARBA" id="ARBA00023125"/>
    </source>
</evidence>
<dbReference type="GO" id="GO:0003700">
    <property type="term" value="F:DNA-binding transcription factor activity"/>
    <property type="evidence" value="ECO:0007669"/>
    <property type="project" value="InterPro"/>
</dbReference>
<keyword evidence="6" id="KW-1185">Reference proteome</keyword>
<evidence type="ECO:0000256" key="1">
    <source>
        <dbReference type="ARBA" id="ARBA00023015"/>
    </source>
</evidence>
<proteinExistence type="predicted"/>
<dbReference type="InterPro" id="IPR018060">
    <property type="entry name" value="HTH_AraC"/>
</dbReference>
<dbReference type="PROSITE" id="PS00041">
    <property type="entry name" value="HTH_ARAC_FAMILY_1"/>
    <property type="match status" value="1"/>
</dbReference>
<keyword evidence="3" id="KW-0804">Transcription</keyword>
<dbReference type="Gene3D" id="1.10.10.60">
    <property type="entry name" value="Homeodomain-like"/>
    <property type="match status" value="2"/>
</dbReference>
<dbReference type="OrthoDB" id="9803764at2"/>
<dbReference type="Pfam" id="PF06719">
    <property type="entry name" value="AraC_N"/>
    <property type="match status" value="1"/>
</dbReference>
<feature type="domain" description="HTH araC/xylS-type" evidence="4">
    <location>
        <begin position="188"/>
        <end position="284"/>
    </location>
</feature>
<gene>
    <name evidence="5" type="ORF">QD47_10760</name>
</gene>
<evidence type="ECO:0000256" key="3">
    <source>
        <dbReference type="ARBA" id="ARBA00023163"/>
    </source>
</evidence>
<dbReference type="InterPro" id="IPR018062">
    <property type="entry name" value="HTH_AraC-typ_CS"/>
</dbReference>
<name>A0A0D7X6K7_9BACL</name>
<evidence type="ECO:0000313" key="5">
    <source>
        <dbReference type="EMBL" id="KJD45647.1"/>
    </source>
</evidence>
<dbReference type="SMART" id="SM00342">
    <property type="entry name" value="HTH_ARAC"/>
    <property type="match status" value="1"/>
</dbReference>
<keyword evidence="2" id="KW-0238">DNA-binding</keyword>